<sequence>MKKIKEDKIEMKPKIYFVLGSLITFVSLIFSFISSVFFLNLIKFILRSHGPMGKIRFEQLLSSFPWWAPLMAIIGLIVGIWLLKKYDFSYKNNFVVITIGFLVAVIIGAWLIDLSGLNNIWFRQGPMKGIMKKYLQDNNLQDTKIRKFRNRLN</sequence>
<feature type="transmembrane region" description="Helical" evidence="1">
    <location>
        <begin position="95"/>
        <end position="112"/>
    </location>
</feature>
<organism evidence="2 3">
    <name type="scientific">Candidatus Roizmanbacteria bacterium GW2011_GWA2_35_19</name>
    <dbReference type="NCBI Taxonomy" id="1618478"/>
    <lineage>
        <taxon>Bacteria</taxon>
        <taxon>Candidatus Roizmaniibacteriota</taxon>
    </lineage>
</organism>
<feature type="transmembrane region" description="Helical" evidence="1">
    <location>
        <begin position="15"/>
        <end position="46"/>
    </location>
</feature>
<dbReference type="Proteomes" id="UP000034457">
    <property type="component" value="Unassembled WGS sequence"/>
</dbReference>
<evidence type="ECO:0000256" key="1">
    <source>
        <dbReference type="SAM" id="Phobius"/>
    </source>
</evidence>
<dbReference type="AlphaFoldDB" id="A0A0G0EAC8"/>
<comment type="caution">
    <text evidence="2">The sequence shown here is derived from an EMBL/GenBank/DDBJ whole genome shotgun (WGS) entry which is preliminary data.</text>
</comment>
<gene>
    <name evidence="2" type="ORF">UR68_C0019G0005</name>
</gene>
<feature type="transmembrane region" description="Helical" evidence="1">
    <location>
        <begin position="66"/>
        <end position="83"/>
    </location>
</feature>
<accession>A0A0G0EAC8</accession>
<keyword evidence="1" id="KW-0472">Membrane</keyword>
<reference evidence="2 3" key="1">
    <citation type="journal article" date="2015" name="Nature">
        <title>rRNA introns, odd ribosomes, and small enigmatic genomes across a large radiation of phyla.</title>
        <authorList>
            <person name="Brown C.T."/>
            <person name="Hug L.A."/>
            <person name="Thomas B.C."/>
            <person name="Sharon I."/>
            <person name="Castelle C.J."/>
            <person name="Singh A."/>
            <person name="Wilkins M.J."/>
            <person name="Williams K.H."/>
            <person name="Banfield J.F."/>
        </authorList>
    </citation>
    <scope>NUCLEOTIDE SEQUENCE [LARGE SCALE GENOMIC DNA]</scope>
</reference>
<proteinExistence type="predicted"/>
<name>A0A0G0EAC8_9BACT</name>
<evidence type="ECO:0000313" key="3">
    <source>
        <dbReference type="Proteomes" id="UP000034457"/>
    </source>
</evidence>
<keyword evidence="1" id="KW-0812">Transmembrane</keyword>
<protein>
    <submittedName>
        <fullName evidence="2">Uncharacterized protein</fullName>
    </submittedName>
</protein>
<dbReference type="STRING" id="1618478.UR68_C0019G0005"/>
<keyword evidence="1" id="KW-1133">Transmembrane helix</keyword>
<evidence type="ECO:0000313" key="2">
    <source>
        <dbReference type="EMBL" id="KKP72235.1"/>
    </source>
</evidence>
<dbReference type="EMBL" id="LBQC01000019">
    <property type="protein sequence ID" value="KKP72235.1"/>
    <property type="molecule type" value="Genomic_DNA"/>
</dbReference>